<protein>
    <recommendedName>
        <fullName evidence="3">SDR family oxidoreductase</fullName>
    </recommendedName>
</protein>
<dbReference type="InterPro" id="IPR036291">
    <property type="entry name" value="NAD(P)-bd_dom_sf"/>
</dbReference>
<reference evidence="1 2" key="1">
    <citation type="submission" date="2018-01" db="EMBL/GenBank/DDBJ databases">
        <authorList>
            <person name="Clerissi C."/>
        </authorList>
    </citation>
    <scope>NUCLEOTIDE SEQUENCE [LARGE SCALE GENOMIC DNA]</scope>
    <source>
        <strain evidence="1">Cupriavidus oxalaticus LMG 2235</strain>
        <plasmid evidence="2">co2235_mp</plasmid>
    </source>
</reference>
<dbReference type="Proteomes" id="UP000256862">
    <property type="component" value="Plasmid CO2235_mp"/>
</dbReference>
<evidence type="ECO:0000313" key="2">
    <source>
        <dbReference type="Proteomes" id="UP000256862"/>
    </source>
</evidence>
<dbReference type="SUPFAM" id="SSF51735">
    <property type="entry name" value="NAD(P)-binding Rossmann-fold domains"/>
    <property type="match status" value="1"/>
</dbReference>
<proteinExistence type="predicted"/>
<dbReference type="AlphaFoldDB" id="A0A976BKG7"/>
<sequence length="39" mass="3920">MRRIGEAEDVAGLAVLLAAPAGRYIHGQSIGVDGGLSAQ</sequence>
<gene>
    <name evidence="1" type="ORF">CO2235_MP90122</name>
</gene>
<geneLocation type="plasmid" evidence="2">
    <name>co2235_mp</name>
</geneLocation>
<organism evidence="1 2">
    <name type="scientific">Cupriavidus oxalaticus</name>
    <dbReference type="NCBI Taxonomy" id="96344"/>
    <lineage>
        <taxon>Bacteria</taxon>
        <taxon>Pseudomonadati</taxon>
        <taxon>Pseudomonadota</taxon>
        <taxon>Betaproteobacteria</taxon>
        <taxon>Burkholderiales</taxon>
        <taxon>Burkholderiaceae</taxon>
        <taxon>Cupriavidus</taxon>
    </lineage>
</organism>
<dbReference type="Pfam" id="PF13561">
    <property type="entry name" value="adh_short_C2"/>
    <property type="match status" value="1"/>
</dbReference>
<accession>A0A976BKG7</accession>
<dbReference type="InterPro" id="IPR002347">
    <property type="entry name" value="SDR_fam"/>
</dbReference>
<name>A0A976BKG7_9BURK</name>
<evidence type="ECO:0008006" key="3">
    <source>
        <dbReference type="Google" id="ProtNLM"/>
    </source>
</evidence>
<dbReference type="EMBL" id="OGUS01000144">
    <property type="protein sequence ID" value="SPC25032.1"/>
    <property type="molecule type" value="Genomic_DNA"/>
</dbReference>
<comment type="caution">
    <text evidence="1">The sequence shown here is derived from an EMBL/GenBank/DDBJ whole genome shotgun (WGS) entry which is preliminary data.</text>
</comment>
<dbReference type="Gene3D" id="3.40.50.720">
    <property type="entry name" value="NAD(P)-binding Rossmann-like Domain"/>
    <property type="match status" value="1"/>
</dbReference>
<evidence type="ECO:0000313" key="1">
    <source>
        <dbReference type="EMBL" id="SPC25032.1"/>
    </source>
</evidence>